<dbReference type="Proteomes" id="UP000001194">
    <property type="component" value="Unassembled WGS sequence"/>
</dbReference>
<feature type="region of interest" description="Disordered" evidence="1">
    <location>
        <begin position="29"/>
        <end position="54"/>
    </location>
</feature>
<dbReference type="KEGG" id="lbc:LACBIDRAFT_313483"/>
<organism evidence="3">
    <name type="scientific">Laccaria bicolor (strain S238N-H82 / ATCC MYA-4686)</name>
    <name type="common">Bicoloured deceiver</name>
    <name type="synonym">Laccaria laccata var. bicolor</name>
    <dbReference type="NCBI Taxonomy" id="486041"/>
    <lineage>
        <taxon>Eukaryota</taxon>
        <taxon>Fungi</taxon>
        <taxon>Dikarya</taxon>
        <taxon>Basidiomycota</taxon>
        <taxon>Agaricomycotina</taxon>
        <taxon>Agaricomycetes</taxon>
        <taxon>Agaricomycetidae</taxon>
        <taxon>Agaricales</taxon>
        <taxon>Agaricineae</taxon>
        <taxon>Hydnangiaceae</taxon>
        <taxon>Laccaria</taxon>
    </lineage>
</organism>
<evidence type="ECO:0000313" key="3">
    <source>
        <dbReference type="Proteomes" id="UP000001194"/>
    </source>
</evidence>
<evidence type="ECO:0000313" key="2">
    <source>
        <dbReference type="EMBL" id="EDR11763.1"/>
    </source>
</evidence>
<evidence type="ECO:0000256" key="1">
    <source>
        <dbReference type="SAM" id="MobiDB-lite"/>
    </source>
</evidence>
<protein>
    <submittedName>
        <fullName evidence="2">Predicted protein</fullName>
    </submittedName>
</protein>
<dbReference type="GeneID" id="6073249"/>
<accession>B0D043</accession>
<name>B0D043_LACBS</name>
<gene>
    <name evidence="2" type="ORF">LACBIDRAFT_313483</name>
</gene>
<proteinExistence type="predicted"/>
<reference evidence="2 3" key="1">
    <citation type="journal article" date="2008" name="Nature">
        <title>The genome of Laccaria bicolor provides insights into mycorrhizal symbiosis.</title>
        <authorList>
            <person name="Martin F."/>
            <person name="Aerts A."/>
            <person name="Ahren D."/>
            <person name="Brun A."/>
            <person name="Danchin E.G.J."/>
            <person name="Duchaussoy F."/>
            <person name="Gibon J."/>
            <person name="Kohler A."/>
            <person name="Lindquist E."/>
            <person name="Pereda V."/>
            <person name="Salamov A."/>
            <person name="Shapiro H.J."/>
            <person name="Wuyts J."/>
            <person name="Blaudez D."/>
            <person name="Buee M."/>
            <person name="Brokstein P."/>
            <person name="Canbaeck B."/>
            <person name="Cohen D."/>
            <person name="Courty P.E."/>
            <person name="Coutinho P.M."/>
            <person name="Delaruelle C."/>
            <person name="Detter J.C."/>
            <person name="Deveau A."/>
            <person name="DiFazio S."/>
            <person name="Duplessis S."/>
            <person name="Fraissinet-Tachet L."/>
            <person name="Lucic E."/>
            <person name="Frey-Klett P."/>
            <person name="Fourrey C."/>
            <person name="Feussner I."/>
            <person name="Gay G."/>
            <person name="Grimwood J."/>
            <person name="Hoegger P.J."/>
            <person name="Jain P."/>
            <person name="Kilaru S."/>
            <person name="Labbe J."/>
            <person name="Lin Y.C."/>
            <person name="Legue V."/>
            <person name="Le Tacon F."/>
            <person name="Marmeisse R."/>
            <person name="Melayah D."/>
            <person name="Montanini B."/>
            <person name="Muratet M."/>
            <person name="Nehls U."/>
            <person name="Niculita-Hirzel H."/>
            <person name="Oudot-Le Secq M.P."/>
            <person name="Peter M."/>
            <person name="Quesneville H."/>
            <person name="Rajashekar B."/>
            <person name="Reich M."/>
            <person name="Rouhier N."/>
            <person name="Schmutz J."/>
            <person name="Yin T."/>
            <person name="Chalot M."/>
            <person name="Henrissat B."/>
            <person name="Kuees U."/>
            <person name="Lucas S."/>
            <person name="Van de Peer Y."/>
            <person name="Podila G.K."/>
            <person name="Polle A."/>
            <person name="Pukkila P.J."/>
            <person name="Richardson P.M."/>
            <person name="Rouze P."/>
            <person name="Sanders I.R."/>
            <person name="Stajich J.E."/>
            <person name="Tunlid A."/>
            <person name="Tuskan G."/>
            <person name="Grigoriev I.V."/>
        </authorList>
    </citation>
    <scope>NUCLEOTIDE SEQUENCE [LARGE SCALE GENOMIC DNA]</scope>
    <source>
        <strain evidence="3">S238N-H82 / ATCC MYA-4686</strain>
    </source>
</reference>
<dbReference type="HOGENOM" id="CLU_152699_0_0_1"/>
<dbReference type="AlphaFoldDB" id="B0D043"/>
<sequence>MEAEYPERPTKRMKLENPEVLRFLDLEAEVSEAETDDENNGNEGDLIDDDEDIDDSISGDAHRNLLREALMPSDDDVFWESFLECVMAHRHITEEDIQDIGKPSLWVVLVKPGYEEGIVCRVHQRLMDPRFPAQFRPPAVFGWKALPGRVFFEGGSEEMI</sequence>
<dbReference type="OrthoDB" id="3048815at2759"/>
<dbReference type="InParanoid" id="B0D043"/>
<dbReference type="RefSeq" id="XP_001877660.1">
    <property type="nucleotide sequence ID" value="XM_001877625.1"/>
</dbReference>
<dbReference type="EMBL" id="DS547095">
    <property type="protein sequence ID" value="EDR11763.1"/>
    <property type="molecule type" value="Genomic_DNA"/>
</dbReference>
<keyword evidence="3" id="KW-1185">Reference proteome</keyword>